<evidence type="ECO:0000313" key="2">
    <source>
        <dbReference type="EMBL" id="SMX45503.1"/>
    </source>
</evidence>
<reference evidence="3" key="1">
    <citation type="submission" date="2017-05" db="EMBL/GenBank/DDBJ databases">
        <authorList>
            <person name="Rodrigo-Torres L."/>
            <person name="Arahal R. D."/>
            <person name="Lucena T."/>
        </authorList>
    </citation>
    <scope>NUCLEOTIDE SEQUENCE [LARGE SCALE GENOMIC DNA]</scope>
    <source>
        <strain evidence="3">CECT 8868</strain>
    </source>
</reference>
<protein>
    <recommendedName>
        <fullName evidence="1">YdhG-like domain-containing protein</fullName>
    </recommendedName>
</protein>
<dbReference type="AlphaFoldDB" id="A0A238KRP7"/>
<dbReference type="Pfam" id="PF08818">
    <property type="entry name" value="DUF1801"/>
    <property type="match status" value="1"/>
</dbReference>
<dbReference type="EMBL" id="FXYD01000008">
    <property type="protein sequence ID" value="SMX45503.1"/>
    <property type="molecule type" value="Genomic_DNA"/>
</dbReference>
<gene>
    <name evidence="2" type="ORF">OCA8868_03316</name>
</gene>
<evidence type="ECO:0000259" key="1">
    <source>
        <dbReference type="Pfam" id="PF08818"/>
    </source>
</evidence>
<keyword evidence="3" id="KW-1185">Reference proteome</keyword>
<feature type="domain" description="YdhG-like" evidence="1">
    <location>
        <begin position="27"/>
        <end position="130"/>
    </location>
</feature>
<dbReference type="SUPFAM" id="SSF159888">
    <property type="entry name" value="YdhG-like"/>
    <property type="match status" value="1"/>
</dbReference>
<sequence length="144" mass="16224">MVDAKNKTQATDVDVRAFLDAVEHPVRRADALVLDALFRKITGWQPKMWGPTIVGYGSYHYKYDSGREGDCNATGFSPRKASQSIYIMPGYQEYDEILSRLGKYKIGKACLYVNKLADIDIDVLEELIRAGLRDLSKIYPVSPT</sequence>
<evidence type="ECO:0000313" key="3">
    <source>
        <dbReference type="Proteomes" id="UP000203464"/>
    </source>
</evidence>
<proteinExistence type="predicted"/>
<dbReference type="RefSeq" id="WP_093997651.1">
    <property type="nucleotide sequence ID" value="NZ_FXYD01000008.1"/>
</dbReference>
<organism evidence="2 3">
    <name type="scientific">Octadecabacter ascidiaceicola</name>
    <dbReference type="NCBI Taxonomy" id="1655543"/>
    <lineage>
        <taxon>Bacteria</taxon>
        <taxon>Pseudomonadati</taxon>
        <taxon>Pseudomonadota</taxon>
        <taxon>Alphaproteobacteria</taxon>
        <taxon>Rhodobacterales</taxon>
        <taxon>Roseobacteraceae</taxon>
        <taxon>Octadecabacter</taxon>
    </lineage>
</organism>
<name>A0A238KRP7_9RHOB</name>
<dbReference type="OrthoDB" id="5951444at2"/>
<accession>A0A238KRP7</accession>
<dbReference type="Proteomes" id="UP000203464">
    <property type="component" value="Unassembled WGS sequence"/>
</dbReference>
<dbReference type="InterPro" id="IPR014922">
    <property type="entry name" value="YdhG-like"/>
</dbReference>